<dbReference type="InterPro" id="IPR047704">
    <property type="entry name" value="GPS-CTERM"/>
</dbReference>
<keyword evidence="2" id="KW-0472">Membrane</keyword>
<feature type="region of interest" description="Disordered" evidence="1">
    <location>
        <begin position="181"/>
        <end position="221"/>
    </location>
</feature>
<gene>
    <name evidence="4" type="ORF">GCM10010406_38300</name>
</gene>
<dbReference type="EMBL" id="BAAATA010000024">
    <property type="protein sequence ID" value="GAA2498105.1"/>
    <property type="molecule type" value="Genomic_DNA"/>
</dbReference>
<proteinExistence type="predicted"/>
<keyword evidence="2" id="KW-1133">Transmembrane helix</keyword>
<dbReference type="InterPro" id="IPR047703">
    <property type="entry name" value="SCO2322-like"/>
</dbReference>
<evidence type="ECO:0000313" key="4">
    <source>
        <dbReference type="EMBL" id="GAA2498105.1"/>
    </source>
</evidence>
<dbReference type="Proteomes" id="UP001501358">
    <property type="component" value="Unassembled WGS sequence"/>
</dbReference>
<evidence type="ECO:0000313" key="5">
    <source>
        <dbReference type="Proteomes" id="UP001501358"/>
    </source>
</evidence>
<dbReference type="NCBIfam" id="NF040672">
    <property type="entry name" value="SCO2322_fam"/>
    <property type="match status" value="1"/>
</dbReference>
<comment type="caution">
    <text evidence="4">The sequence shown here is derived from an EMBL/GenBank/DDBJ whole genome shotgun (WGS) entry which is preliminary data.</text>
</comment>
<feature type="chain" id="PRO_5045359133" evidence="3">
    <location>
        <begin position="39"/>
        <end position="246"/>
    </location>
</feature>
<feature type="signal peptide" evidence="3">
    <location>
        <begin position="1"/>
        <end position="38"/>
    </location>
</feature>
<organism evidence="4 5">
    <name type="scientific">Streptomyces thermolineatus</name>
    <dbReference type="NCBI Taxonomy" id="44033"/>
    <lineage>
        <taxon>Bacteria</taxon>
        <taxon>Bacillati</taxon>
        <taxon>Actinomycetota</taxon>
        <taxon>Actinomycetes</taxon>
        <taxon>Kitasatosporales</taxon>
        <taxon>Streptomycetaceae</taxon>
        <taxon>Streptomyces</taxon>
    </lineage>
</organism>
<dbReference type="NCBIfam" id="NF040681">
    <property type="entry name" value="GPS-CTERM"/>
    <property type="match status" value="1"/>
</dbReference>
<keyword evidence="2" id="KW-0812">Transmembrane</keyword>
<sequence>MIRAGRTPAAGRLRRRAVAAALPAAAALLAATASPAEAVGYRYWSFWQTDGDAWAYAQQGPSVSRPLDGSVEGWRFSVSEDSSEKAARPRGEQDFAEICADTPAEKGTKRIALVLDFGTADDAPGGETPPRPRTACARVPEGATSAEALAEVAAPLRYGSDGLLCAIDGFPASGCGEAVAGDGAGDGRKETGEGTADAGEDAPGASSGKGNGDGGGDGGPSVGVLAGVGAVVVLGAAAAWQARRRS</sequence>
<evidence type="ECO:0000256" key="3">
    <source>
        <dbReference type="SAM" id="SignalP"/>
    </source>
</evidence>
<reference evidence="5" key="1">
    <citation type="journal article" date="2019" name="Int. J. Syst. Evol. Microbiol.">
        <title>The Global Catalogue of Microorganisms (GCM) 10K type strain sequencing project: providing services to taxonomists for standard genome sequencing and annotation.</title>
        <authorList>
            <consortium name="The Broad Institute Genomics Platform"/>
            <consortium name="The Broad Institute Genome Sequencing Center for Infectious Disease"/>
            <person name="Wu L."/>
            <person name="Ma J."/>
        </authorList>
    </citation>
    <scope>NUCLEOTIDE SEQUENCE [LARGE SCALE GENOMIC DNA]</scope>
    <source>
        <strain evidence="5">JCM 6307</strain>
    </source>
</reference>
<evidence type="ECO:0000256" key="2">
    <source>
        <dbReference type="SAM" id="Phobius"/>
    </source>
</evidence>
<dbReference type="RefSeq" id="WP_425582699.1">
    <property type="nucleotide sequence ID" value="NZ_BAAATA010000024.1"/>
</dbReference>
<evidence type="ECO:0000256" key="1">
    <source>
        <dbReference type="SAM" id="MobiDB-lite"/>
    </source>
</evidence>
<name>A0ABP5ZID7_9ACTN</name>
<feature type="transmembrane region" description="Helical" evidence="2">
    <location>
        <begin position="222"/>
        <end position="240"/>
    </location>
</feature>
<protein>
    <submittedName>
        <fullName evidence="4">SCO2322 family protein</fullName>
    </submittedName>
</protein>
<accession>A0ABP5ZID7</accession>
<keyword evidence="3" id="KW-0732">Signal</keyword>
<feature type="compositionally biased region" description="Gly residues" evidence="1">
    <location>
        <begin position="207"/>
        <end position="221"/>
    </location>
</feature>
<keyword evidence="5" id="KW-1185">Reference proteome</keyword>